<dbReference type="InterPro" id="IPR002641">
    <property type="entry name" value="PNPLA_dom"/>
</dbReference>
<dbReference type="InterPro" id="IPR050301">
    <property type="entry name" value="NTE"/>
</dbReference>
<comment type="caution">
    <text evidence="6">The sequence shown here is derived from an EMBL/GenBank/DDBJ whole genome shotgun (WGS) entry which is preliminary data.</text>
</comment>
<evidence type="ECO:0000256" key="2">
    <source>
        <dbReference type="ARBA" id="ARBA00022963"/>
    </source>
</evidence>
<evidence type="ECO:0000313" key="6">
    <source>
        <dbReference type="EMBL" id="OGY21070.1"/>
    </source>
</evidence>
<dbReference type="STRING" id="1802591.A2113_02985"/>
<feature type="short sequence motif" description="GXGXXG" evidence="4">
    <location>
        <begin position="22"/>
        <end position="27"/>
    </location>
</feature>
<sequence length="287" mass="31550">MKIKEIDSANFKKEKVGVSYSGGGNRGAVHIGVLRAFLEKKIAPNHIAGVSAGAFVAAFHAFDPVTFNSFTDLKIIFSYVNRAFIGLSTTQVVWKFVTSGFNIKSLGDSSKIRLFLEKRLPFKRFEDLKVPLSIGATNVETGQDTWFRSGPIIPVLMASGATPGIFPPVKIGEDIFIDGGVTDNLPLFELAKEGCGVIYAVNAGYAGETKRPPKNFIEAILDARDIAQYQTTRYEIELIKGLYPSVKIIPIEPRAGLALAPYDFTPEKSENVIEESYRHCLEIIKNN</sequence>
<evidence type="ECO:0000313" key="7">
    <source>
        <dbReference type="Proteomes" id="UP000176299"/>
    </source>
</evidence>
<feature type="active site" description="Nucleophile" evidence="4">
    <location>
        <position position="51"/>
    </location>
</feature>
<evidence type="ECO:0000259" key="5">
    <source>
        <dbReference type="PROSITE" id="PS51635"/>
    </source>
</evidence>
<dbReference type="InterPro" id="IPR016035">
    <property type="entry name" value="Acyl_Trfase/lysoPLipase"/>
</dbReference>
<feature type="short sequence motif" description="DGA/G" evidence="4">
    <location>
        <begin position="178"/>
        <end position="180"/>
    </location>
</feature>
<dbReference type="GO" id="GO:0016787">
    <property type="term" value="F:hydrolase activity"/>
    <property type="evidence" value="ECO:0007669"/>
    <property type="project" value="UniProtKB-UniRule"/>
</dbReference>
<dbReference type="PANTHER" id="PTHR14226">
    <property type="entry name" value="NEUROPATHY TARGET ESTERASE/SWISS CHEESE D.MELANOGASTER"/>
    <property type="match status" value="1"/>
</dbReference>
<dbReference type="EMBL" id="MHCN01000018">
    <property type="protein sequence ID" value="OGY21070.1"/>
    <property type="molecule type" value="Genomic_DNA"/>
</dbReference>
<accession>A0A1G1W0G6</accession>
<reference evidence="6 7" key="1">
    <citation type="journal article" date="2016" name="Nat. Commun.">
        <title>Thousands of microbial genomes shed light on interconnected biogeochemical processes in an aquifer system.</title>
        <authorList>
            <person name="Anantharaman K."/>
            <person name="Brown C.T."/>
            <person name="Hug L.A."/>
            <person name="Sharon I."/>
            <person name="Castelle C.J."/>
            <person name="Probst A.J."/>
            <person name="Thomas B.C."/>
            <person name="Singh A."/>
            <person name="Wilkins M.J."/>
            <person name="Karaoz U."/>
            <person name="Brodie E.L."/>
            <person name="Williams K.H."/>
            <person name="Hubbard S.S."/>
            <person name="Banfield J.F."/>
        </authorList>
    </citation>
    <scope>NUCLEOTIDE SEQUENCE [LARGE SCALE GENOMIC DNA]</scope>
</reference>
<gene>
    <name evidence="6" type="ORF">A2113_02985</name>
</gene>
<evidence type="ECO:0000256" key="1">
    <source>
        <dbReference type="ARBA" id="ARBA00022801"/>
    </source>
</evidence>
<dbReference type="SUPFAM" id="SSF52151">
    <property type="entry name" value="FabD/lysophospholipase-like"/>
    <property type="match status" value="1"/>
</dbReference>
<evidence type="ECO:0000256" key="3">
    <source>
        <dbReference type="ARBA" id="ARBA00023098"/>
    </source>
</evidence>
<keyword evidence="2 4" id="KW-0442">Lipid degradation</keyword>
<dbReference type="Gene3D" id="3.40.1090.10">
    <property type="entry name" value="Cytosolic phospholipase A2 catalytic domain"/>
    <property type="match status" value="2"/>
</dbReference>
<keyword evidence="1 4" id="KW-0378">Hydrolase</keyword>
<feature type="active site" description="Proton acceptor" evidence="4">
    <location>
        <position position="178"/>
    </location>
</feature>
<dbReference type="PROSITE" id="PS51635">
    <property type="entry name" value="PNPLA"/>
    <property type="match status" value="1"/>
</dbReference>
<keyword evidence="3 4" id="KW-0443">Lipid metabolism</keyword>
<name>A0A1G1W0G6_9BACT</name>
<proteinExistence type="predicted"/>
<protein>
    <recommendedName>
        <fullName evidence="5">PNPLA domain-containing protein</fullName>
    </recommendedName>
</protein>
<feature type="short sequence motif" description="GXSXG" evidence="4">
    <location>
        <begin position="49"/>
        <end position="53"/>
    </location>
</feature>
<dbReference type="PANTHER" id="PTHR14226:SF78">
    <property type="entry name" value="SLR0060 PROTEIN"/>
    <property type="match status" value="1"/>
</dbReference>
<feature type="domain" description="PNPLA" evidence="5">
    <location>
        <begin position="18"/>
        <end position="191"/>
    </location>
</feature>
<evidence type="ECO:0000256" key="4">
    <source>
        <dbReference type="PROSITE-ProRule" id="PRU01161"/>
    </source>
</evidence>
<organism evidence="6 7">
    <name type="scientific">Candidatus Woykebacteria bacterium GWA1_44_8</name>
    <dbReference type="NCBI Taxonomy" id="1802591"/>
    <lineage>
        <taxon>Bacteria</taxon>
        <taxon>Candidatus Woykeibacteriota</taxon>
    </lineage>
</organism>
<dbReference type="GO" id="GO:0016042">
    <property type="term" value="P:lipid catabolic process"/>
    <property type="evidence" value="ECO:0007669"/>
    <property type="project" value="UniProtKB-UniRule"/>
</dbReference>
<dbReference type="AlphaFoldDB" id="A0A1G1W0G6"/>
<dbReference type="Pfam" id="PF01734">
    <property type="entry name" value="Patatin"/>
    <property type="match status" value="1"/>
</dbReference>
<dbReference type="Proteomes" id="UP000176299">
    <property type="component" value="Unassembled WGS sequence"/>
</dbReference>